<evidence type="ECO:0000313" key="1">
    <source>
        <dbReference type="EMBL" id="TNN68905.1"/>
    </source>
</evidence>
<evidence type="ECO:0000313" key="2">
    <source>
        <dbReference type="Proteomes" id="UP000314294"/>
    </source>
</evidence>
<gene>
    <name evidence="1" type="ORF">EYF80_020940</name>
</gene>
<proteinExistence type="predicted"/>
<dbReference type="EMBL" id="SRLO01000183">
    <property type="protein sequence ID" value="TNN68905.1"/>
    <property type="molecule type" value="Genomic_DNA"/>
</dbReference>
<name>A0A4Z2HUA7_9TELE</name>
<dbReference type="AlphaFoldDB" id="A0A4Z2HUA7"/>
<sequence>MELPGQSQPTWVSDLIVITVYKTKSHPADAGGGGVRRRQRTVSVPRTKASLFGHMRPTLPLIFADIDHVQI</sequence>
<reference evidence="1 2" key="1">
    <citation type="submission" date="2019-03" db="EMBL/GenBank/DDBJ databases">
        <title>First draft genome of Liparis tanakae, snailfish: a comprehensive survey of snailfish specific genes.</title>
        <authorList>
            <person name="Kim W."/>
            <person name="Song I."/>
            <person name="Jeong J.-H."/>
            <person name="Kim D."/>
            <person name="Kim S."/>
            <person name="Ryu S."/>
            <person name="Song J.Y."/>
            <person name="Lee S.K."/>
        </authorList>
    </citation>
    <scope>NUCLEOTIDE SEQUENCE [LARGE SCALE GENOMIC DNA]</scope>
    <source>
        <tissue evidence="1">Muscle</tissue>
    </source>
</reference>
<organism evidence="1 2">
    <name type="scientific">Liparis tanakae</name>
    <name type="common">Tanaka's snailfish</name>
    <dbReference type="NCBI Taxonomy" id="230148"/>
    <lineage>
        <taxon>Eukaryota</taxon>
        <taxon>Metazoa</taxon>
        <taxon>Chordata</taxon>
        <taxon>Craniata</taxon>
        <taxon>Vertebrata</taxon>
        <taxon>Euteleostomi</taxon>
        <taxon>Actinopterygii</taxon>
        <taxon>Neopterygii</taxon>
        <taxon>Teleostei</taxon>
        <taxon>Neoteleostei</taxon>
        <taxon>Acanthomorphata</taxon>
        <taxon>Eupercaria</taxon>
        <taxon>Perciformes</taxon>
        <taxon>Cottioidei</taxon>
        <taxon>Cottales</taxon>
        <taxon>Liparidae</taxon>
        <taxon>Liparis</taxon>
    </lineage>
</organism>
<protein>
    <submittedName>
        <fullName evidence="1">Uncharacterized protein</fullName>
    </submittedName>
</protein>
<accession>A0A4Z2HUA7</accession>
<comment type="caution">
    <text evidence="1">The sequence shown here is derived from an EMBL/GenBank/DDBJ whole genome shotgun (WGS) entry which is preliminary data.</text>
</comment>
<keyword evidence="2" id="KW-1185">Reference proteome</keyword>
<dbReference type="Proteomes" id="UP000314294">
    <property type="component" value="Unassembled WGS sequence"/>
</dbReference>